<organism evidence="1 2">
    <name type="scientific">Terrimonas ginsenosidimutans</name>
    <dbReference type="NCBI Taxonomy" id="2908004"/>
    <lineage>
        <taxon>Bacteria</taxon>
        <taxon>Pseudomonadati</taxon>
        <taxon>Bacteroidota</taxon>
        <taxon>Chitinophagia</taxon>
        <taxon>Chitinophagales</taxon>
        <taxon>Chitinophagaceae</taxon>
        <taxon>Terrimonas</taxon>
    </lineage>
</organism>
<accession>A0ABS9KXL2</accession>
<dbReference type="EMBL" id="JAKLTR010000016">
    <property type="protein sequence ID" value="MCG2616982.1"/>
    <property type="molecule type" value="Genomic_DNA"/>
</dbReference>
<sequence>MANKKQYYGLDNIGFIGTQDRSKAQIKKDLEDTAKYIKAKKDGKVVSRPSKPRLSKAK</sequence>
<protein>
    <submittedName>
        <fullName evidence="1">Uncharacterized protein</fullName>
    </submittedName>
</protein>
<dbReference type="Proteomes" id="UP001165367">
    <property type="component" value="Unassembled WGS sequence"/>
</dbReference>
<evidence type="ECO:0000313" key="1">
    <source>
        <dbReference type="EMBL" id="MCG2616982.1"/>
    </source>
</evidence>
<name>A0ABS9KXL2_9BACT</name>
<proteinExistence type="predicted"/>
<keyword evidence="2" id="KW-1185">Reference proteome</keyword>
<reference evidence="1" key="1">
    <citation type="submission" date="2022-01" db="EMBL/GenBank/DDBJ databases">
        <authorList>
            <person name="Jo J.-H."/>
            <person name="Im W.-T."/>
        </authorList>
    </citation>
    <scope>NUCLEOTIDE SEQUENCE</scope>
    <source>
        <strain evidence="1">NA20</strain>
    </source>
</reference>
<gene>
    <name evidence="1" type="ORF">LZZ85_21980</name>
</gene>
<comment type="caution">
    <text evidence="1">The sequence shown here is derived from an EMBL/GenBank/DDBJ whole genome shotgun (WGS) entry which is preliminary data.</text>
</comment>
<evidence type="ECO:0000313" key="2">
    <source>
        <dbReference type="Proteomes" id="UP001165367"/>
    </source>
</evidence>
<dbReference type="RefSeq" id="WP_237875519.1">
    <property type="nucleotide sequence ID" value="NZ_JAKLTR010000016.1"/>
</dbReference>